<feature type="region of interest" description="Disordered" evidence="10">
    <location>
        <begin position="37"/>
        <end position="80"/>
    </location>
</feature>
<evidence type="ECO:0000256" key="6">
    <source>
        <dbReference type="ARBA" id="ARBA00022777"/>
    </source>
</evidence>
<evidence type="ECO:0000256" key="5">
    <source>
        <dbReference type="ARBA" id="ARBA00022741"/>
    </source>
</evidence>
<proteinExistence type="inferred from homology"/>
<comment type="catalytic activity">
    <reaction evidence="8">
        <text>L-threonyl-[protein] + ATP = O-phospho-L-threonyl-[protein] + ADP + H(+)</text>
        <dbReference type="Rhea" id="RHEA:46608"/>
        <dbReference type="Rhea" id="RHEA-COMP:11060"/>
        <dbReference type="Rhea" id="RHEA-COMP:11605"/>
        <dbReference type="ChEBI" id="CHEBI:15378"/>
        <dbReference type="ChEBI" id="CHEBI:30013"/>
        <dbReference type="ChEBI" id="CHEBI:30616"/>
        <dbReference type="ChEBI" id="CHEBI:61977"/>
        <dbReference type="ChEBI" id="CHEBI:456216"/>
        <dbReference type="EC" id="2.7.11.1"/>
    </reaction>
</comment>
<dbReference type="EMBL" id="CM035431">
    <property type="protein sequence ID" value="KAH7297067.1"/>
    <property type="molecule type" value="Genomic_DNA"/>
</dbReference>
<protein>
    <recommendedName>
        <fullName evidence="2">non-specific serine/threonine protein kinase</fullName>
        <ecNumber evidence="2">2.7.11.1</ecNumber>
    </recommendedName>
</protein>
<dbReference type="OrthoDB" id="1910925at2759"/>
<dbReference type="AlphaFoldDB" id="A0A8T2RN15"/>
<keyword evidence="5" id="KW-0547">Nucleotide-binding</keyword>
<comment type="catalytic activity">
    <reaction evidence="9">
        <text>L-seryl-[protein] + ATP = O-phospho-L-seryl-[protein] + ADP + H(+)</text>
        <dbReference type="Rhea" id="RHEA:17989"/>
        <dbReference type="Rhea" id="RHEA-COMP:9863"/>
        <dbReference type="Rhea" id="RHEA-COMP:11604"/>
        <dbReference type="ChEBI" id="CHEBI:15378"/>
        <dbReference type="ChEBI" id="CHEBI:29999"/>
        <dbReference type="ChEBI" id="CHEBI:30616"/>
        <dbReference type="ChEBI" id="CHEBI:83421"/>
        <dbReference type="ChEBI" id="CHEBI:456216"/>
        <dbReference type="EC" id="2.7.11.1"/>
    </reaction>
</comment>
<dbReference type="CDD" id="cd05574">
    <property type="entry name" value="STKc_phototropin_like"/>
    <property type="match status" value="1"/>
</dbReference>
<keyword evidence="3" id="KW-0723">Serine/threonine-protein kinase</keyword>
<reference evidence="12" key="1">
    <citation type="submission" date="2021-08" db="EMBL/GenBank/DDBJ databases">
        <title>WGS assembly of Ceratopteris richardii.</title>
        <authorList>
            <person name="Marchant D.B."/>
            <person name="Chen G."/>
            <person name="Jenkins J."/>
            <person name="Shu S."/>
            <person name="Leebens-Mack J."/>
            <person name="Grimwood J."/>
            <person name="Schmutz J."/>
            <person name="Soltis P."/>
            <person name="Soltis D."/>
            <person name="Chen Z.-H."/>
        </authorList>
    </citation>
    <scope>NUCLEOTIDE SEQUENCE</scope>
    <source>
        <strain evidence="12">Whitten #5841</strain>
        <tissue evidence="12">Leaf</tissue>
    </source>
</reference>
<dbReference type="PROSITE" id="PS00108">
    <property type="entry name" value="PROTEIN_KINASE_ST"/>
    <property type="match status" value="1"/>
</dbReference>
<comment type="similarity">
    <text evidence="1">Belongs to the protein kinase superfamily. AGC Ser/Thr protein kinase family.</text>
</comment>
<dbReference type="EC" id="2.7.11.1" evidence="2"/>
<gene>
    <name evidence="12" type="ORF">KP509_26G051600</name>
</gene>
<keyword evidence="13" id="KW-1185">Reference proteome</keyword>
<dbReference type="OMA" id="PICEAAC"/>
<dbReference type="InterPro" id="IPR008271">
    <property type="entry name" value="Ser/Thr_kinase_AS"/>
</dbReference>
<sequence length="568" mass="62244">MASCDALLCKCPVSKNVSPQGFICRNSSHSFILVEGSSESSPSVDVTTNDSLSSTSCTTGTTSNSDNMSSLGENSANGELRSKRTAGYRVSCPGENCVHMSNFSIDEHDVGAESSEDSLSTSDGIENSPFVGFVHKPHMAHDGKWEAIQSVQSKEGPLGLHHFRLLKRLGCGDIGSVYLAELKGTKCCFAMKVMDKESLVKRKKLLRAQTEREILQGLDHPFLPSLYTHFDTEKFTCLVMEFCPGGDLHMLRQKQLRKHFSEPVVRFYAAEVLLALEYLHMMGIIYRDLKPENILVREDGHIMLSDFDLSLQCVVRPTLVKSASVTDSDHTKRVSAYCVRPICEAACITPACVAPVCIPPSCLVPKLLTSLSFKKSRKSKQDAGGIRSCSLPELLVEPTGARSMSFVGTHEYLAPEIIKGEGHGSAVDWWTFGILLYELLYGKTPFKGGGNRATLFNVVGQPLKFPDSPIVSHAAKDLIEGLLVKDPEERLACRRGAVEIKQHAFFEGVNWALVRSMAPPGIPGPFESNLLASRPTSNPLSRSATVSHVPGRLEESIPPGQYLEFNFF</sequence>
<feature type="domain" description="Protein kinase" evidence="11">
    <location>
        <begin position="163"/>
        <end position="506"/>
    </location>
</feature>
<dbReference type="Gene3D" id="1.10.510.10">
    <property type="entry name" value="Transferase(Phosphotransferase) domain 1"/>
    <property type="match status" value="2"/>
</dbReference>
<dbReference type="Gene3D" id="3.30.200.20">
    <property type="entry name" value="Phosphorylase Kinase, domain 1"/>
    <property type="match status" value="1"/>
</dbReference>
<name>A0A8T2RN15_CERRI</name>
<dbReference type="FunFam" id="1.10.510.10:FF:000020">
    <property type="entry name" value="serine/threonine-protein kinase D6PK-like"/>
    <property type="match status" value="1"/>
</dbReference>
<dbReference type="FunFam" id="3.30.200.20:FF:000032">
    <property type="entry name" value="Serine/threonine-protein kinase D6PK-like"/>
    <property type="match status" value="1"/>
</dbReference>
<feature type="compositionally biased region" description="Low complexity" evidence="10">
    <location>
        <begin position="51"/>
        <end position="65"/>
    </location>
</feature>
<dbReference type="Pfam" id="PF00069">
    <property type="entry name" value="Pkinase"/>
    <property type="match status" value="2"/>
</dbReference>
<dbReference type="Proteomes" id="UP000825935">
    <property type="component" value="Chromosome 26"/>
</dbReference>
<evidence type="ECO:0000256" key="9">
    <source>
        <dbReference type="ARBA" id="ARBA00048679"/>
    </source>
</evidence>
<dbReference type="PROSITE" id="PS50011">
    <property type="entry name" value="PROTEIN_KINASE_DOM"/>
    <property type="match status" value="1"/>
</dbReference>
<evidence type="ECO:0000313" key="13">
    <source>
        <dbReference type="Proteomes" id="UP000825935"/>
    </source>
</evidence>
<evidence type="ECO:0000256" key="3">
    <source>
        <dbReference type="ARBA" id="ARBA00022527"/>
    </source>
</evidence>
<evidence type="ECO:0000256" key="10">
    <source>
        <dbReference type="SAM" id="MobiDB-lite"/>
    </source>
</evidence>
<feature type="compositionally biased region" description="Polar residues" evidence="10">
    <location>
        <begin position="66"/>
        <end position="77"/>
    </location>
</feature>
<keyword evidence="6" id="KW-0418">Kinase</keyword>
<dbReference type="GO" id="GO:0005524">
    <property type="term" value="F:ATP binding"/>
    <property type="evidence" value="ECO:0007669"/>
    <property type="project" value="UniProtKB-KW"/>
</dbReference>
<keyword evidence="4" id="KW-0808">Transferase</keyword>
<dbReference type="FunFam" id="1.10.510.10:FF:000028">
    <property type="entry name" value="serine/threonine-protein kinase D6PK-like"/>
    <property type="match status" value="1"/>
</dbReference>
<evidence type="ECO:0000256" key="7">
    <source>
        <dbReference type="ARBA" id="ARBA00022840"/>
    </source>
</evidence>
<dbReference type="InterPro" id="IPR011009">
    <property type="entry name" value="Kinase-like_dom_sf"/>
</dbReference>
<keyword evidence="7" id="KW-0067">ATP-binding</keyword>
<evidence type="ECO:0000256" key="4">
    <source>
        <dbReference type="ARBA" id="ARBA00022679"/>
    </source>
</evidence>
<dbReference type="GO" id="GO:0004674">
    <property type="term" value="F:protein serine/threonine kinase activity"/>
    <property type="evidence" value="ECO:0007669"/>
    <property type="project" value="UniProtKB-KW"/>
</dbReference>
<comment type="caution">
    <text evidence="12">The sequence shown here is derived from an EMBL/GenBank/DDBJ whole genome shotgun (WGS) entry which is preliminary data.</text>
</comment>
<dbReference type="SMART" id="SM00220">
    <property type="entry name" value="S_TKc"/>
    <property type="match status" value="1"/>
</dbReference>
<evidence type="ECO:0000256" key="2">
    <source>
        <dbReference type="ARBA" id="ARBA00012513"/>
    </source>
</evidence>
<evidence type="ECO:0000256" key="1">
    <source>
        <dbReference type="ARBA" id="ARBA00009903"/>
    </source>
</evidence>
<dbReference type="PANTHER" id="PTHR45637">
    <property type="entry name" value="FLIPPASE KINASE 1-RELATED"/>
    <property type="match status" value="1"/>
</dbReference>
<evidence type="ECO:0000313" key="12">
    <source>
        <dbReference type="EMBL" id="KAH7297067.1"/>
    </source>
</evidence>
<evidence type="ECO:0000256" key="8">
    <source>
        <dbReference type="ARBA" id="ARBA00047899"/>
    </source>
</evidence>
<organism evidence="12 13">
    <name type="scientific">Ceratopteris richardii</name>
    <name type="common">Triangle waterfern</name>
    <dbReference type="NCBI Taxonomy" id="49495"/>
    <lineage>
        <taxon>Eukaryota</taxon>
        <taxon>Viridiplantae</taxon>
        <taxon>Streptophyta</taxon>
        <taxon>Embryophyta</taxon>
        <taxon>Tracheophyta</taxon>
        <taxon>Polypodiopsida</taxon>
        <taxon>Polypodiidae</taxon>
        <taxon>Polypodiales</taxon>
        <taxon>Pteridineae</taxon>
        <taxon>Pteridaceae</taxon>
        <taxon>Parkerioideae</taxon>
        <taxon>Ceratopteris</taxon>
    </lineage>
</organism>
<evidence type="ECO:0000259" key="11">
    <source>
        <dbReference type="PROSITE" id="PS50011"/>
    </source>
</evidence>
<feature type="compositionally biased region" description="Polar residues" evidence="10">
    <location>
        <begin position="37"/>
        <end position="50"/>
    </location>
</feature>
<dbReference type="SUPFAM" id="SSF56112">
    <property type="entry name" value="Protein kinase-like (PK-like)"/>
    <property type="match status" value="1"/>
</dbReference>
<dbReference type="InterPro" id="IPR000719">
    <property type="entry name" value="Prot_kinase_dom"/>
</dbReference>
<accession>A0A8T2RN15</accession>